<evidence type="ECO:0000256" key="7">
    <source>
        <dbReference type="SAM" id="Phobius"/>
    </source>
</evidence>
<reference evidence="10" key="1">
    <citation type="submission" date="2016-10" db="EMBL/GenBank/DDBJ databases">
        <authorList>
            <person name="Varghese N."/>
            <person name="Submissions S."/>
        </authorList>
    </citation>
    <scope>NUCLEOTIDE SEQUENCE [LARGE SCALE GENOMIC DNA]</scope>
    <source>
        <strain evidence="10">CGMCC 1.7736</strain>
    </source>
</reference>
<dbReference type="PROSITE" id="PS50850">
    <property type="entry name" value="MFS"/>
    <property type="match status" value="1"/>
</dbReference>
<name>A0A1I6IQE2_9EURY</name>
<dbReference type="Gene3D" id="1.20.1250.20">
    <property type="entry name" value="MFS general substrate transporter like domains"/>
    <property type="match status" value="1"/>
</dbReference>
<feature type="transmembrane region" description="Helical" evidence="7">
    <location>
        <begin position="72"/>
        <end position="88"/>
    </location>
</feature>
<dbReference type="GO" id="GO:0012505">
    <property type="term" value="C:endomembrane system"/>
    <property type="evidence" value="ECO:0007669"/>
    <property type="project" value="UniProtKB-SubCell"/>
</dbReference>
<dbReference type="InterPro" id="IPR011701">
    <property type="entry name" value="MFS"/>
</dbReference>
<sequence length="390" mass="41613">MDRRKKWTLAIFLFVLGDGIAVQTRGALLSTFEQSFAVSESLLGLVAPAGTIGLVLTVLIVGMFSGSLDVKRFLAVGVGVTIASLLLLGTSVSYLTLLVGFLVQGVAFGVFRAFDRPLLGHLYPDQRGRIFNLYAVLWALGATAGPLLVNVVLSLGDWRLTYLVLIVVFLPTAFLLRRLELPAETWTEQRLTLAELRSVLRKPSVVGMVCALVLTGGIEGTLFTWLPFYATQFVPQSTANLLLSGFLVMYIPGRLVYSRLVSHVRSLTLIATLAVTSLPLLFVAFVSPSPIELSVAVLGLGLLVSGFYPTMSAFGVDALPERSGPVNAVAVAANYVGLSVLPVVVGTLSGQFGISTGVRVLFPAMAGVALVVVVTRFRVGGIETRTPERS</sequence>
<keyword evidence="10" id="KW-1185">Reference proteome</keyword>
<feature type="transmembrane region" description="Helical" evidence="7">
    <location>
        <begin position="238"/>
        <end position="257"/>
    </location>
</feature>
<accession>A0A1I6IQE2</accession>
<dbReference type="EMBL" id="FOYT01000004">
    <property type="protein sequence ID" value="SFR68936.1"/>
    <property type="molecule type" value="Genomic_DNA"/>
</dbReference>
<dbReference type="GO" id="GO:0022857">
    <property type="term" value="F:transmembrane transporter activity"/>
    <property type="evidence" value="ECO:0007669"/>
    <property type="project" value="InterPro"/>
</dbReference>
<keyword evidence="6 7" id="KW-0472">Membrane</keyword>
<dbReference type="STRING" id="553469.SAMN04487947_3527"/>
<dbReference type="OrthoDB" id="306002at2157"/>
<feature type="transmembrane region" description="Helical" evidence="7">
    <location>
        <begin position="159"/>
        <end position="176"/>
    </location>
</feature>
<evidence type="ECO:0000256" key="2">
    <source>
        <dbReference type="ARBA" id="ARBA00008335"/>
    </source>
</evidence>
<dbReference type="Pfam" id="PF07690">
    <property type="entry name" value="MFS_1"/>
    <property type="match status" value="2"/>
</dbReference>
<feature type="transmembrane region" description="Helical" evidence="7">
    <location>
        <begin position="205"/>
        <end position="226"/>
    </location>
</feature>
<feature type="transmembrane region" description="Helical" evidence="7">
    <location>
        <begin position="269"/>
        <end position="287"/>
    </location>
</feature>
<evidence type="ECO:0000256" key="4">
    <source>
        <dbReference type="ARBA" id="ARBA00022692"/>
    </source>
</evidence>
<dbReference type="InterPro" id="IPR020846">
    <property type="entry name" value="MFS_dom"/>
</dbReference>
<feature type="domain" description="Major facilitator superfamily (MFS) profile" evidence="8">
    <location>
        <begin position="5"/>
        <end position="384"/>
    </location>
</feature>
<keyword evidence="3" id="KW-0813">Transport</keyword>
<evidence type="ECO:0000259" key="8">
    <source>
        <dbReference type="PROSITE" id="PS50850"/>
    </source>
</evidence>
<feature type="transmembrane region" description="Helical" evidence="7">
    <location>
        <begin position="360"/>
        <end position="379"/>
    </location>
</feature>
<evidence type="ECO:0000256" key="5">
    <source>
        <dbReference type="ARBA" id="ARBA00022989"/>
    </source>
</evidence>
<feature type="transmembrane region" description="Helical" evidence="7">
    <location>
        <begin position="45"/>
        <end position="65"/>
    </location>
</feature>
<keyword evidence="4 7" id="KW-0812">Transmembrane</keyword>
<feature type="transmembrane region" description="Helical" evidence="7">
    <location>
        <begin position="94"/>
        <end position="111"/>
    </location>
</feature>
<evidence type="ECO:0000256" key="6">
    <source>
        <dbReference type="ARBA" id="ARBA00023136"/>
    </source>
</evidence>
<protein>
    <submittedName>
        <fullName evidence="9">Predicted arabinose efflux permease, MFS family</fullName>
    </submittedName>
</protein>
<dbReference type="PANTHER" id="PTHR23514">
    <property type="entry name" value="BYPASS OF STOP CODON PROTEIN 6"/>
    <property type="match status" value="1"/>
</dbReference>
<dbReference type="RefSeq" id="WP_177232685.1">
    <property type="nucleotide sequence ID" value="NZ_FOYT01000004.1"/>
</dbReference>
<comment type="similarity">
    <text evidence="2">Belongs to the major facilitator superfamily.</text>
</comment>
<dbReference type="Proteomes" id="UP000198531">
    <property type="component" value="Unassembled WGS sequence"/>
</dbReference>
<evidence type="ECO:0000256" key="3">
    <source>
        <dbReference type="ARBA" id="ARBA00022448"/>
    </source>
</evidence>
<organism evidence="9 10">
    <name type="scientific">Halogeometricum rufum</name>
    <dbReference type="NCBI Taxonomy" id="553469"/>
    <lineage>
        <taxon>Archaea</taxon>
        <taxon>Methanobacteriati</taxon>
        <taxon>Methanobacteriota</taxon>
        <taxon>Stenosarchaea group</taxon>
        <taxon>Halobacteria</taxon>
        <taxon>Halobacteriales</taxon>
        <taxon>Haloferacaceae</taxon>
        <taxon>Halogeometricum</taxon>
    </lineage>
</organism>
<dbReference type="AlphaFoldDB" id="A0A1I6IQE2"/>
<gene>
    <name evidence="9" type="ORF">SAMN04487947_3527</name>
</gene>
<keyword evidence="5 7" id="KW-1133">Transmembrane helix</keyword>
<feature type="transmembrane region" description="Helical" evidence="7">
    <location>
        <begin position="293"/>
        <end position="316"/>
    </location>
</feature>
<dbReference type="InterPro" id="IPR036259">
    <property type="entry name" value="MFS_trans_sf"/>
</dbReference>
<dbReference type="SUPFAM" id="SSF103473">
    <property type="entry name" value="MFS general substrate transporter"/>
    <property type="match status" value="1"/>
</dbReference>
<dbReference type="GO" id="GO:0016020">
    <property type="term" value="C:membrane"/>
    <property type="evidence" value="ECO:0007669"/>
    <property type="project" value="TreeGrafter"/>
</dbReference>
<dbReference type="PANTHER" id="PTHR23514:SF3">
    <property type="entry name" value="BYPASS OF STOP CODON PROTEIN 6"/>
    <property type="match status" value="1"/>
</dbReference>
<proteinExistence type="inferred from homology"/>
<evidence type="ECO:0000313" key="9">
    <source>
        <dbReference type="EMBL" id="SFR68936.1"/>
    </source>
</evidence>
<dbReference type="InterPro" id="IPR051788">
    <property type="entry name" value="MFS_Transporter"/>
</dbReference>
<comment type="subcellular location">
    <subcellularLocation>
        <location evidence="1">Endomembrane system</location>
        <topology evidence="1">Multi-pass membrane protein</topology>
    </subcellularLocation>
</comment>
<feature type="transmembrane region" description="Helical" evidence="7">
    <location>
        <begin position="328"/>
        <end position="348"/>
    </location>
</feature>
<evidence type="ECO:0000256" key="1">
    <source>
        <dbReference type="ARBA" id="ARBA00004127"/>
    </source>
</evidence>
<feature type="transmembrane region" description="Helical" evidence="7">
    <location>
        <begin position="131"/>
        <end position="153"/>
    </location>
</feature>
<evidence type="ECO:0000313" key="10">
    <source>
        <dbReference type="Proteomes" id="UP000198531"/>
    </source>
</evidence>